<dbReference type="EMBL" id="WKPJ01000037">
    <property type="protein sequence ID" value="MSA90906.1"/>
    <property type="molecule type" value="Genomic_DNA"/>
</dbReference>
<dbReference type="Proteomes" id="UP000480929">
    <property type="component" value="Unassembled WGS sequence"/>
</dbReference>
<dbReference type="EMBL" id="WKPI01000039">
    <property type="protein sequence ID" value="MSC34637.1"/>
    <property type="molecule type" value="Genomic_DNA"/>
</dbReference>
<proteinExistence type="predicted"/>
<organism evidence="1 3">
    <name type="scientific">Holdemania massiliensis</name>
    <dbReference type="NCBI Taxonomy" id="1468449"/>
    <lineage>
        <taxon>Bacteria</taxon>
        <taxon>Bacillati</taxon>
        <taxon>Bacillota</taxon>
        <taxon>Erysipelotrichia</taxon>
        <taxon>Erysipelotrichales</taxon>
        <taxon>Erysipelotrichaceae</taxon>
        <taxon>Holdemania</taxon>
    </lineage>
</organism>
<dbReference type="SUPFAM" id="SSF48695">
    <property type="entry name" value="Multiheme cytochromes"/>
    <property type="match status" value="1"/>
</dbReference>
<dbReference type="OrthoDB" id="45689at2"/>
<keyword evidence="4" id="KW-1185">Reference proteome</keyword>
<accession>A0A6N7SC68</accession>
<reference evidence="3 4" key="1">
    <citation type="journal article" date="2019" name="Nat. Med.">
        <title>A library of human gut bacterial isolates paired with longitudinal multiomics data enables mechanistic microbiome research.</title>
        <authorList>
            <person name="Poyet M."/>
            <person name="Groussin M."/>
            <person name="Gibbons S.M."/>
            <person name="Avila-Pacheco J."/>
            <person name="Jiang X."/>
            <person name="Kearney S.M."/>
            <person name="Perrotta A.R."/>
            <person name="Berdy B."/>
            <person name="Zhao S."/>
            <person name="Lieberman T.D."/>
            <person name="Swanson P.K."/>
            <person name="Smith M."/>
            <person name="Roesemann S."/>
            <person name="Alexander J.E."/>
            <person name="Rich S.A."/>
            <person name="Livny J."/>
            <person name="Vlamakis H."/>
            <person name="Clish C."/>
            <person name="Bullock K."/>
            <person name="Deik A."/>
            <person name="Scott J."/>
            <person name="Pierce K.A."/>
            <person name="Xavier R.J."/>
            <person name="Alm E.J."/>
        </authorList>
    </citation>
    <scope>NUCLEOTIDE SEQUENCE [LARGE SCALE GENOMIC DNA]</scope>
    <source>
        <strain evidence="1 3">BIOML-A4</strain>
        <strain evidence="2 4">BIOML-A5</strain>
    </source>
</reference>
<sequence>MLKEQALHYYEQGYNCAESLVYGTNAALKLNLDENACHLMAGLGGGLQVGDVCGALTGAVCALGCLIVKTKAHDCPELKPLTQAVVEQVRTRLGSLRCDEIKPRLFRPERRCAATVENCADVLEAVLMEAGILTEYRQNPDQTTDQL</sequence>
<evidence type="ECO:0000313" key="3">
    <source>
        <dbReference type="Proteomes" id="UP000433575"/>
    </source>
</evidence>
<gene>
    <name evidence="2" type="ORF">GKD88_16030</name>
    <name evidence="1" type="ORF">GKE08_16355</name>
</gene>
<comment type="caution">
    <text evidence="1">The sequence shown here is derived from an EMBL/GenBank/DDBJ whole genome shotgun (WGS) entry which is preliminary data.</text>
</comment>
<name>A0A6N7SC68_9FIRM</name>
<dbReference type="InterPro" id="IPR010181">
    <property type="entry name" value="CGCAxxGCC_motif"/>
</dbReference>
<dbReference type="NCBIfam" id="TIGR01909">
    <property type="entry name" value="C_GCAxxG_C_C"/>
    <property type="match status" value="1"/>
</dbReference>
<dbReference type="InterPro" id="IPR036280">
    <property type="entry name" value="Multihaem_cyt_sf"/>
</dbReference>
<evidence type="ECO:0000313" key="1">
    <source>
        <dbReference type="EMBL" id="MSA90906.1"/>
    </source>
</evidence>
<dbReference type="Pfam" id="PF09719">
    <property type="entry name" value="C_GCAxxG_C_C"/>
    <property type="match status" value="1"/>
</dbReference>
<dbReference type="Proteomes" id="UP000433575">
    <property type="component" value="Unassembled WGS sequence"/>
</dbReference>
<evidence type="ECO:0000313" key="2">
    <source>
        <dbReference type="EMBL" id="MSC34637.1"/>
    </source>
</evidence>
<dbReference type="RefSeq" id="WP_154240334.1">
    <property type="nucleotide sequence ID" value="NZ_CALJPI010000201.1"/>
</dbReference>
<dbReference type="AlphaFoldDB" id="A0A6N7SC68"/>
<evidence type="ECO:0000313" key="4">
    <source>
        <dbReference type="Proteomes" id="UP000480929"/>
    </source>
</evidence>
<protein>
    <recommendedName>
        <fullName evidence="5">C_GCAxxG_C_C family protein</fullName>
    </recommendedName>
</protein>
<evidence type="ECO:0008006" key="5">
    <source>
        <dbReference type="Google" id="ProtNLM"/>
    </source>
</evidence>